<sequence>MADTNPADDGTSLTFTTSAAPEPRTAGPANIKGDYLEVHHPAFHAPPPPPTASSKKRKKSVAFAKDSPATNASPTTNTSTPRKKRRSSKKTGPGRIIPTTMDECSEADKLLLSLRDAGHTWRDIRTQWTALTGDATAASTLPNRYNRLKTHLTHLFAKDNPLLLLAKRQVEASFEAQKWELVASVVREKGGEVYPGKVLQKQWRRLMGQRGVEGPPEGVRDADWE</sequence>
<dbReference type="EMBL" id="JAXOVC010000002">
    <property type="protein sequence ID" value="KAK4506088.1"/>
    <property type="molecule type" value="Genomic_DNA"/>
</dbReference>
<name>A0ABR0EY13_ZASCE</name>
<evidence type="ECO:0000313" key="3">
    <source>
        <dbReference type="Proteomes" id="UP001305779"/>
    </source>
</evidence>
<keyword evidence="3" id="KW-1185">Reference proteome</keyword>
<dbReference type="Proteomes" id="UP001305779">
    <property type="component" value="Unassembled WGS sequence"/>
</dbReference>
<feature type="region of interest" description="Disordered" evidence="1">
    <location>
        <begin position="1"/>
        <end position="99"/>
    </location>
</feature>
<evidence type="ECO:0000313" key="2">
    <source>
        <dbReference type="EMBL" id="KAK4506088.1"/>
    </source>
</evidence>
<comment type="caution">
    <text evidence="2">The sequence shown here is derived from an EMBL/GenBank/DDBJ whole genome shotgun (WGS) entry which is preliminary data.</text>
</comment>
<protein>
    <recommendedName>
        <fullName evidence="4">Myb-like domain-containing protein</fullName>
    </recommendedName>
</protein>
<gene>
    <name evidence="2" type="ORF">PRZ48_004053</name>
</gene>
<organism evidence="2 3">
    <name type="scientific">Zasmidium cellare</name>
    <name type="common">Wine cellar mold</name>
    <name type="synonym">Racodium cellare</name>
    <dbReference type="NCBI Taxonomy" id="395010"/>
    <lineage>
        <taxon>Eukaryota</taxon>
        <taxon>Fungi</taxon>
        <taxon>Dikarya</taxon>
        <taxon>Ascomycota</taxon>
        <taxon>Pezizomycotina</taxon>
        <taxon>Dothideomycetes</taxon>
        <taxon>Dothideomycetidae</taxon>
        <taxon>Mycosphaerellales</taxon>
        <taxon>Mycosphaerellaceae</taxon>
        <taxon>Zasmidium</taxon>
    </lineage>
</organism>
<reference evidence="2 3" key="1">
    <citation type="journal article" date="2023" name="G3 (Bethesda)">
        <title>A chromosome-level genome assembly of Zasmidium syzygii isolated from banana leaves.</title>
        <authorList>
            <person name="van Westerhoven A.C."/>
            <person name="Mehrabi R."/>
            <person name="Talebi R."/>
            <person name="Steentjes M.B.F."/>
            <person name="Corcolon B."/>
            <person name="Chong P.A."/>
            <person name="Kema G.H.J."/>
            <person name="Seidl M.F."/>
        </authorList>
    </citation>
    <scope>NUCLEOTIDE SEQUENCE [LARGE SCALE GENOMIC DNA]</scope>
    <source>
        <strain evidence="2 3">P124</strain>
    </source>
</reference>
<evidence type="ECO:0008006" key="4">
    <source>
        <dbReference type="Google" id="ProtNLM"/>
    </source>
</evidence>
<proteinExistence type="predicted"/>
<evidence type="ECO:0000256" key="1">
    <source>
        <dbReference type="SAM" id="MobiDB-lite"/>
    </source>
</evidence>
<accession>A0ABR0EY13</accession>
<feature type="compositionally biased region" description="Low complexity" evidence="1">
    <location>
        <begin position="67"/>
        <end position="80"/>
    </location>
</feature>